<feature type="region of interest" description="Disordered" evidence="6">
    <location>
        <begin position="365"/>
        <end position="534"/>
    </location>
</feature>
<evidence type="ECO:0000256" key="2">
    <source>
        <dbReference type="ARBA" id="ARBA00022692"/>
    </source>
</evidence>
<accession>A0A195D7B7</accession>
<dbReference type="Proteomes" id="UP000078542">
    <property type="component" value="Unassembled WGS sequence"/>
</dbReference>
<evidence type="ECO:0000259" key="8">
    <source>
        <dbReference type="PROSITE" id="PS51225"/>
    </source>
</evidence>
<organism evidence="9 10">
    <name type="scientific">Cyphomyrmex costatus</name>
    <dbReference type="NCBI Taxonomy" id="456900"/>
    <lineage>
        <taxon>Eukaryota</taxon>
        <taxon>Metazoa</taxon>
        <taxon>Ecdysozoa</taxon>
        <taxon>Arthropoda</taxon>
        <taxon>Hexapoda</taxon>
        <taxon>Insecta</taxon>
        <taxon>Pterygota</taxon>
        <taxon>Neoptera</taxon>
        <taxon>Endopterygota</taxon>
        <taxon>Hymenoptera</taxon>
        <taxon>Apocrita</taxon>
        <taxon>Aculeata</taxon>
        <taxon>Formicoidea</taxon>
        <taxon>Formicidae</taxon>
        <taxon>Myrmicinae</taxon>
        <taxon>Cyphomyrmex</taxon>
    </lineage>
</organism>
<evidence type="ECO:0000256" key="6">
    <source>
        <dbReference type="SAM" id="MobiDB-lite"/>
    </source>
</evidence>
<dbReference type="EMBL" id="KQ976749">
    <property type="protein sequence ID" value="KYN08780.1"/>
    <property type="molecule type" value="Genomic_DNA"/>
</dbReference>
<evidence type="ECO:0000256" key="1">
    <source>
        <dbReference type="ARBA" id="ARBA00004141"/>
    </source>
</evidence>
<feature type="transmembrane region" description="Helical" evidence="7">
    <location>
        <begin position="339"/>
        <end position="359"/>
    </location>
</feature>
<dbReference type="GO" id="GO:0016020">
    <property type="term" value="C:membrane"/>
    <property type="evidence" value="ECO:0007669"/>
    <property type="project" value="UniProtKB-SubCell"/>
</dbReference>
<keyword evidence="10" id="KW-1185">Reference proteome</keyword>
<evidence type="ECO:0000256" key="7">
    <source>
        <dbReference type="SAM" id="Phobius"/>
    </source>
</evidence>
<feature type="region of interest" description="Disordered" evidence="6">
    <location>
        <begin position="600"/>
        <end position="626"/>
    </location>
</feature>
<dbReference type="InterPro" id="IPR008253">
    <property type="entry name" value="Marvel"/>
</dbReference>
<evidence type="ECO:0000256" key="4">
    <source>
        <dbReference type="ARBA" id="ARBA00023136"/>
    </source>
</evidence>
<feature type="compositionally biased region" description="Basic and acidic residues" evidence="6">
    <location>
        <begin position="431"/>
        <end position="471"/>
    </location>
</feature>
<protein>
    <recommendedName>
        <fullName evidence="8">MARVEL domain-containing protein</fullName>
    </recommendedName>
</protein>
<comment type="subcellular location">
    <subcellularLocation>
        <location evidence="1">Membrane</location>
        <topology evidence="1">Multi-pass membrane protein</topology>
    </subcellularLocation>
</comment>
<gene>
    <name evidence="9" type="ORF">ALC62_00236</name>
</gene>
<evidence type="ECO:0000313" key="9">
    <source>
        <dbReference type="EMBL" id="KYN08780.1"/>
    </source>
</evidence>
<feature type="transmembrane region" description="Helical" evidence="7">
    <location>
        <begin position="265"/>
        <end position="290"/>
    </location>
</feature>
<feature type="transmembrane region" description="Helical" evidence="7">
    <location>
        <begin position="227"/>
        <end position="245"/>
    </location>
</feature>
<evidence type="ECO:0000256" key="5">
    <source>
        <dbReference type="PROSITE-ProRule" id="PRU00581"/>
    </source>
</evidence>
<dbReference type="AlphaFoldDB" id="A0A195D7B7"/>
<reference evidence="9 10" key="1">
    <citation type="submission" date="2016-03" db="EMBL/GenBank/DDBJ databases">
        <title>Cyphomyrmex costatus WGS genome.</title>
        <authorList>
            <person name="Nygaard S."/>
            <person name="Hu H."/>
            <person name="Boomsma J."/>
            <person name="Zhang G."/>
        </authorList>
    </citation>
    <scope>NUCLEOTIDE SEQUENCE [LARGE SCALE GENOMIC DNA]</scope>
    <source>
        <strain evidence="9">MS0001</strain>
        <tissue evidence="9">Whole body</tissue>
    </source>
</reference>
<feature type="domain" description="MARVEL" evidence="8">
    <location>
        <begin position="221"/>
        <end position="365"/>
    </location>
</feature>
<dbReference type="STRING" id="456900.A0A195D7B7"/>
<proteinExistence type="predicted"/>
<dbReference type="PROSITE" id="PS51225">
    <property type="entry name" value="MARVEL"/>
    <property type="match status" value="1"/>
</dbReference>
<sequence length="626" mass="69866">LISYKIKNNNKFIKKKLTPYATKTSNKLGSFLRLVRDNFQSGTKTFIIVREPFQIEHIGLTKFRLEISATRKNQSSDVSLCCTDVIAPKTDNLFTRDLMFDAVPNSSASILLTLDIWSFGAEEIEVLLLEEIRDLEPPPAIYSKPEDIQDFEIAGSRTGGRISSQSSELDSPGVNSTVHSWDSHANYHGHYGNSDHRPGSSNTMPWSRASHVVIYCDIQGHLKTPTGVVRLLLLISSAACLATLCSSGTAKVSIFMLPLADRLRFMIFVAVFCFLVTATLLFLDISHVIYILPLNWTRLNAIVFTGIGLSYAASSALLAYTIWEYHSGGWVPRRTRSQLTAAAVVGLLCALLAFLLSWIHCRSGSSCKGQDSRSHTPTQLYKPVDNSSSSGVTLKERSPKRPASWATKNQQSKKRNADSATNTSNGGHHGSNHEKFKQGTNKKDHWATAKQHILETHTNEDTQREDTEIERRRRRRRKDGDSSSTGDGNAPGSKVDASLVAVEEAKTRQVPRKLPLQSTVEQSQPWPDAEHRNSDTTQIKNKTRQMPVNNDAQNYCEMNEARSINRVTRNGLRNWEVECTTSNGIEETTDANVVRNAMWSGPEQWRPPPDDVQPCSSKTIDPYNFT</sequence>
<feature type="compositionally biased region" description="Polar residues" evidence="6">
    <location>
        <begin position="365"/>
        <end position="392"/>
    </location>
</feature>
<feature type="transmembrane region" description="Helical" evidence="7">
    <location>
        <begin position="302"/>
        <end position="323"/>
    </location>
</feature>
<dbReference type="InterPro" id="IPR050578">
    <property type="entry name" value="MARVEL-CKLF_proteins"/>
</dbReference>
<keyword evidence="2 5" id="KW-0812">Transmembrane</keyword>
<feature type="compositionally biased region" description="Polar residues" evidence="6">
    <location>
        <begin position="614"/>
        <end position="626"/>
    </location>
</feature>
<dbReference type="PANTHER" id="PTHR22776">
    <property type="entry name" value="MARVEL-CONTAINING POTENTIAL LIPID RAFT-ASSOCIATED PROTEIN"/>
    <property type="match status" value="1"/>
</dbReference>
<evidence type="ECO:0000313" key="10">
    <source>
        <dbReference type="Proteomes" id="UP000078542"/>
    </source>
</evidence>
<name>A0A195D7B7_9HYME</name>
<feature type="non-terminal residue" evidence="9">
    <location>
        <position position="1"/>
    </location>
</feature>
<dbReference type="PANTHER" id="PTHR22776:SF102">
    <property type="entry name" value="RH30783P"/>
    <property type="match status" value="1"/>
</dbReference>
<evidence type="ECO:0000256" key="3">
    <source>
        <dbReference type="ARBA" id="ARBA00022989"/>
    </source>
</evidence>
<keyword evidence="4 5" id="KW-0472">Membrane</keyword>
<feature type="compositionally biased region" description="Polar residues" evidence="6">
    <location>
        <begin position="516"/>
        <end position="525"/>
    </location>
</feature>
<keyword evidence="3 7" id="KW-1133">Transmembrane helix</keyword>